<keyword evidence="2" id="KW-1185">Reference proteome</keyword>
<organism evidence="1 2">
    <name type="scientific">Microbacterium immunditiarum</name>
    <dbReference type="NCBI Taxonomy" id="337480"/>
    <lineage>
        <taxon>Bacteria</taxon>
        <taxon>Bacillati</taxon>
        <taxon>Actinomycetota</taxon>
        <taxon>Actinomycetes</taxon>
        <taxon>Micrococcales</taxon>
        <taxon>Microbacteriaceae</taxon>
        <taxon>Microbacterium</taxon>
    </lineage>
</organism>
<sequence length="120" mass="13543">MADTAPKPKALLEDERSRRYLEQHPEIRSSAPSWAAEFELYYLNDAQPWAVTYSSKLVGGVTILQSAFHHLDGSLEFDPWMIEIGDDGTIRNSDDLQAVLDGLRSAVDLTRDERANRAHD</sequence>
<dbReference type="RefSeq" id="WP_179488835.1">
    <property type="nucleotide sequence ID" value="NZ_JACCBV010000001.1"/>
</dbReference>
<evidence type="ECO:0000313" key="2">
    <source>
        <dbReference type="Proteomes" id="UP000576969"/>
    </source>
</evidence>
<comment type="caution">
    <text evidence="1">The sequence shown here is derived from an EMBL/GenBank/DDBJ whole genome shotgun (WGS) entry which is preliminary data.</text>
</comment>
<dbReference type="Proteomes" id="UP000576969">
    <property type="component" value="Unassembled WGS sequence"/>
</dbReference>
<proteinExistence type="predicted"/>
<evidence type="ECO:0000313" key="1">
    <source>
        <dbReference type="EMBL" id="NYE19466.1"/>
    </source>
</evidence>
<accession>A0A7Y9GNA7</accession>
<name>A0A7Y9GNA7_9MICO</name>
<dbReference type="AlphaFoldDB" id="A0A7Y9GNA7"/>
<reference evidence="1 2" key="1">
    <citation type="submission" date="2020-07" db="EMBL/GenBank/DDBJ databases">
        <title>Sequencing the genomes of 1000 actinobacteria strains.</title>
        <authorList>
            <person name="Klenk H.-P."/>
        </authorList>
    </citation>
    <scope>NUCLEOTIDE SEQUENCE [LARGE SCALE GENOMIC DNA]</scope>
    <source>
        <strain evidence="1 2">DSM 24662</strain>
    </source>
</reference>
<protein>
    <submittedName>
        <fullName evidence="1">Uncharacterized protein</fullName>
    </submittedName>
</protein>
<dbReference type="EMBL" id="JACCBV010000001">
    <property type="protein sequence ID" value="NYE19466.1"/>
    <property type="molecule type" value="Genomic_DNA"/>
</dbReference>
<gene>
    <name evidence="1" type="ORF">BJ991_001494</name>
</gene>